<dbReference type="RefSeq" id="WP_278021030.1">
    <property type="nucleotide sequence ID" value="NZ_BAABDT010000006.1"/>
</dbReference>
<sequence length="149" mass="17235">MDKNIKMEIQEVEILYDKIEQASDKYLQKAQTLSDNIQEIKGLANDIGNIYLESKKLDNENLRLKNELTTILSEFKLKQSIIINVFSERSRIIDKHFEIIDKGIKENNELLILEGLKGASDFVSKNPLENFELFNTALTDKNTPLELDF</sequence>
<evidence type="ECO:0000256" key="1">
    <source>
        <dbReference type="SAM" id="Coils"/>
    </source>
</evidence>
<comment type="caution">
    <text evidence="2">The sequence shown here is derived from an EMBL/GenBank/DDBJ whole genome shotgun (WGS) entry which is preliminary data.</text>
</comment>
<dbReference type="EMBL" id="BAABDT010000006">
    <property type="protein sequence ID" value="GAA3746833.1"/>
    <property type="molecule type" value="Genomic_DNA"/>
</dbReference>
<feature type="coiled-coil region" evidence="1">
    <location>
        <begin position="9"/>
        <end position="36"/>
    </location>
</feature>
<keyword evidence="1" id="KW-0175">Coiled coil</keyword>
<dbReference type="Proteomes" id="UP001501367">
    <property type="component" value="Unassembled WGS sequence"/>
</dbReference>
<protein>
    <submittedName>
        <fullName evidence="2">Uncharacterized protein</fullName>
    </submittedName>
</protein>
<accession>A0ABP7FS40</accession>
<proteinExistence type="predicted"/>
<evidence type="ECO:0000313" key="3">
    <source>
        <dbReference type="Proteomes" id="UP001501367"/>
    </source>
</evidence>
<gene>
    <name evidence="2" type="ORF">GCM10022422_34100</name>
</gene>
<name>A0ABP7FS40_9FLAO</name>
<evidence type="ECO:0000313" key="2">
    <source>
        <dbReference type="EMBL" id="GAA3746833.1"/>
    </source>
</evidence>
<reference evidence="3" key="1">
    <citation type="journal article" date="2019" name="Int. J. Syst. Evol. Microbiol.">
        <title>The Global Catalogue of Microorganisms (GCM) 10K type strain sequencing project: providing services to taxonomists for standard genome sequencing and annotation.</title>
        <authorList>
            <consortium name="The Broad Institute Genomics Platform"/>
            <consortium name="The Broad Institute Genome Sequencing Center for Infectious Disease"/>
            <person name="Wu L."/>
            <person name="Ma J."/>
        </authorList>
    </citation>
    <scope>NUCLEOTIDE SEQUENCE [LARGE SCALE GENOMIC DNA]</scope>
    <source>
        <strain evidence="3">JCM 17336</strain>
    </source>
</reference>
<keyword evidence="3" id="KW-1185">Reference proteome</keyword>
<organism evidence="2 3">
    <name type="scientific">Flavobacterium ginsengisoli</name>
    <dbReference type="NCBI Taxonomy" id="871694"/>
    <lineage>
        <taxon>Bacteria</taxon>
        <taxon>Pseudomonadati</taxon>
        <taxon>Bacteroidota</taxon>
        <taxon>Flavobacteriia</taxon>
        <taxon>Flavobacteriales</taxon>
        <taxon>Flavobacteriaceae</taxon>
        <taxon>Flavobacterium</taxon>
    </lineage>
</organism>